<dbReference type="InterPro" id="IPR025737">
    <property type="entry name" value="FApF"/>
</dbReference>
<protein>
    <recommendedName>
        <fullName evidence="3">Protein involved in meta-pathway of phenol degradation</fullName>
    </recommendedName>
</protein>
<reference evidence="1 2" key="1">
    <citation type="submission" date="2019-12" db="EMBL/GenBank/DDBJ databases">
        <title>Endophytic bacteria associated with Panax ginseng seedlings.</title>
        <authorList>
            <person name="Park J.M."/>
            <person name="Shin R."/>
            <person name="Jo S.H."/>
        </authorList>
    </citation>
    <scope>NUCLEOTIDE SEQUENCE [LARGE SCALE GENOMIC DNA]</scope>
    <source>
        <strain evidence="1 2">PgKB32</strain>
    </source>
</reference>
<organism evidence="1 2">
    <name type="scientific">Pseudomonas frederiksbergensis</name>
    <dbReference type="NCBI Taxonomy" id="104087"/>
    <lineage>
        <taxon>Bacteria</taxon>
        <taxon>Pseudomonadati</taxon>
        <taxon>Pseudomonadota</taxon>
        <taxon>Gammaproteobacteria</taxon>
        <taxon>Pseudomonadales</taxon>
        <taxon>Pseudomonadaceae</taxon>
        <taxon>Pseudomonas</taxon>
    </lineage>
</organism>
<dbReference type="AlphaFoldDB" id="A0A6L5C1W7"/>
<evidence type="ECO:0008006" key="3">
    <source>
        <dbReference type="Google" id="ProtNLM"/>
    </source>
</evidence>
<evidence type="ECO:0000313" key="2">
    <source>
        <dbReference type="Proteomes" id="UP000475265"/>
    </source>
</evidence>
<gene>
    <name evidence="1" type="ORF">FX983_02571</name>
</gene>
<comment type="caution">
    <text evidence="1">The sequence shown here is derived from an EMBL/GenBank/DDBJ whole genome shotgun (WGS) entry which is preliminary data.</text>
</comment>
<evidence type="ECO:0000313" key="1">
    <source>
        <dbReference type="EMBL" id="KAF2394590.1"/>
    </source>
</evidence>
<name>A0A6L5C1W7_9PSED</name>
<dbReference type="EMBL" id="JAAAXX010000001">
    <property type="protein sequence ID" value="KAF2394590.1"/>
    <property type="molecule type" value="Genomic_DNA"/>
</dbReference>
<dbReference type="Proteomes" id="UP000475265">
    <property type="component" value="Unassembled WGS sequence"/>
</dbReference>
<sequence>MSKEVSTGFGDCPQKSPYVAANTLPAKARTAYFYATAGGWPLTIIMSTHMNPTRTRFCLRLAVSLAGVSAIHLPALATEAGVDNIGTGTDGFFMLPLEVDSLPDNMVAFNIYYNHYKSRKLNISSLGGKVPNIEIESTAVIPRLDYLSPLRIFGGRLAGYIAQPWLKQEVSVFGLQDTREGMGDTTIAPIILWDMGKNLTLGAAVEITVPTGEYSTDRLANTSNNFYTYKPLFSFTWLPTERTEVSMKTTYSFNEKNKDTDYKSGQIFHFDYSASYKITDDLMLGINGYYLKQTTDDKQFGRTVQFNGEDVNDGVRGQVFAIGPALHWTFLKYASAEIRWAKEFDVENRPEGEMLWAKVSIPYAF</sequence>
<proteinExistence type="predicted"/>
<accession>A0A6L5C1W7</accession>
<dbReference type="Pfam" id="PF13557">
    <property type="entry name" value="Phenol_MetA_deg"/>
    <property type="match status" value="1"/>
</dbReference>